<sequence length="91" mass="9964">MSSLVIVFVMFVMGLLAYQRGFNPFAWIFASGCLGFLILLFLPSAKEQGLDAQTREARRRRGNQFGWGLTAILLTLGILAAVLEVVTVLSA</sequence>
<reference evidence="3" key="1">
    <citation type="journal article" date="2019" name="Int. J. Syst. Evol. Microbiol.">
        <title>The Global Catalogue of Microorganisms (GCM) 10K type strain sequencing project: providing services to taxonomists for standard genome sequencing and annotation.</title>
        <authorList>
            <consortium name="The Broad Institute Genomics Platform"/>
            <consortium name="The Broad Institute Genome Sequencing Center for Infectious Disease"/>
            <person name="Wu L."/>
            <person name="Ma J."/>
        </authorList>
    </citation>
    <scope>NUCLEOTIDE SEQUENCE [LARGE SCALE GENOMIC DNA]</scope>
    <source>
        <strain evidence="3">CCUG 36956</strain>
    </source>
</reference>
<dbReference type="RefSeq" id="WP_378601928.1">
    <property type="nucleotide sequence ID" value="NZ_JBHSQN010000003.1"/>
</dbReference>
<keyword evidence="3" id="KW-1185">Reference proteome</keyword>
<evidence type="ECO:0008006" key="4">
    <source>
        <dbReference type="Google" id="ProtNLM"/>
    </source>
</evidence>
<dbReference type="Proteomes" id="UP001596223">
    <property type="component" value="Unassembled WGS sequence"/>
</dbReference>
<protein>
    <recommendedName>
        <fullName evidence="4">DUF4190 domain-containing protein</fullName>
    </recommendedName>
</protein>
<accession>A0ABW1JPR3</accession>
<keyword evidence="1" id="KW-0812">Transmembrane</keyword>
<keyword evidence="1" id="KW-0472">Membrane</keyword>
<keyword evidence="1" id="KW-1133">Transmembrane helix</keyword>
<evidence type="ECO:0000256" key="1">
    <source>
        <dbReference type="SAM" id="Phobius"/>
    </source>
</evidence>
<gene>
    <name evidence="2" type="ORF">ACFP3H_08250</name>
</gene>
<name>A0ABW1JPR3_9NOCA</name>
<dbReference type="EMBL" id="JBHSQN010000003">
    <property type="protein sequence ID" value="MFC6011040.1"/>
    <property type="molecule type" value="Genomic_DNA"/>
</dbReference>
<evidence type="ECO:0000313" key="2">
    <source>
        <dbReference type="EMBL" id="MFC6011040.1"/>
    </source>
</evidence>
<feature type="transmembrane region" description="Helical" evidence="1">
    <location>
        <begin position="27"/>
        <end position="45"/>
    </location>
</feature>
<comment type="caution">
    <text evidence="2">The sequence shown here is derived from an EMBL/GenBank/DDBJ whole genome shotgun (WGS) entry which is preliminary data.</text>
</comment>
<organism evidence="2 3">
    <name type="scientific">Nocardia lasii</name>
    <dbReference type="NCBI Taxonomy" id="1616107"/>
    <lineage>
        <taxon>Bacteria</taxon>
        <taxon>Bacillati</taxon>
        <taxon>Actinomycetota</taxon>
        <taxon>Actinomycetes</taxon>
        <taxon>Mycobacteriales</taxon>
        <taxon>Nocardiaceae</taxon>
        <taxon>Nocardia</taxon>
    </lineage>
</organism>
<feature type="transmembrane region" description="Helical" evidence="1">
    <location>
        <begin position="65"/>
        <end position="89"/>
    </location>
</feature>
<evidence type="ECO:0000313" key="3">
    <source>
        <dbReference type="Proteomes" id="UP001596223"/>
    </source>
</evidence>
<proteinExistence type="predicted"/>